<keyword evidence="6" id="KW-1185">Reference proteome</keyword>
<reference evidence="5 6" key="1">
    <citation type="submission" date="2018-05" db="EMBL/GenBank/DDBJ databases">
        <authorList>
            <person name="Datahose"/>
        </authorList>
    </citation>
    <scope>NUCLEOTIDE SEQUENCE</scope>
</reference>
<keyword evidence="1" id="KW-1015">Disulfide bond</keyword>
<protein>
    <recommendedName>
        <fullName evidence="4">Ig-like domain-containing protein</fullName>
    </recommendedName>
</protein>
<dbReference type="Proteomes" id="UP000265100">
    <property type="component" value="Chromosome 4"/>
</dbReference>
<dbReference type="InterPro" id="IPR003006">
    <property type="entry name" value="Ig/MHC_CS"/>
</dbReference>
<dbReference type="Bgee" id="ENSACLG00000004486">
    <property type="expression patterns" value="Expressed in spleen and 8 other cell types or tissues"/>
</dbReference>
<dbReference type="InterPro" id="IPR050380">
    <property type="entry name" value="Immune_Resp_Modulators"/>
</dbReference>
<dbReference type="GeneTree" id="ENSGT00940000161491"/>
<dbReference type="InterPro" id="IPR013783">
    <property type="entry name" value="Ig-like_fold"/>
</dbReference>
<name>A0A3P8NQ01_ASTCA</name>
<feature type="domain" description="Ig-like" evidence="4">
    <location>
        <begin position="307"/>
        <end position="405"/>
    </location>
</feature>
<dbReference type="CDD" id="cd05768">
    <property type="entry name" value="IgC1_CH3_IgAGD_CH4_IgAEM"/>
    <property type="match status" value="1"/>
</dbReference>
<evidence type="ECO:0000313" key="5">
    <source>
        <dbReference type="Ensembl" id="ENSACLP00000006891.2"/>
    </source>
</evidence>
<feature type="domain" description="Ig-like" evidence="4">
    <location>
        <begin position="207"/>
        <end position="298"/>
    </location>
</feature>
<feature type="signal peptide" evidence="3">
    <location>
        <begin position="1"/>
        <end position="20"/>
    </location>
</feature>
<dbReference type="PROSITE" id="PS00290">
    <property type="entry name" value="IG_MHC"/>
    <property type="match status" value="1"/>
</dbReference>
<organism evidence="5 6">
    <name type="scientific">Astatotilapia calliptera</name>
    <name type="common">Eastern happy</name>
    <name type="synonym">Chromis callipterus</name>
    <dbReference type="NCBI Taxonomy" id="8154"/>
    <lineage>
        <taxon>Eukaryota</taxon>
        <taxon>Metazoa</taxon>
        <taxon>Chordata</taxon>
        <taxon>Craniata</taxon>
        <taxon>Vertebrata</taxon>
        <taxon>Euteleostomi</taxon>
        <taxon>Actinopterygii</taxon>
        <taxon>Neopterygii</taxon>
        <taxon>Teleostei</taxon>
        <taxon>Neoteleostei</taxon>
        <taxon>Acanthomorphata</taxon>
        <taxon>Ovalentaria</taxon>
        <taxon>Cichlomorphae</taxon>
        <taxon>Cichliformes</taxon>
        <taxon>Cichlidae</taxon>
        <taxon>African cichlids</taxon>
        <taxon>Pseudocrenilabrinae</taxon>
        <taxon>Haplochromini</taxon>
        <taxon>Astatotilapia</taxon>
    </lineage>
</organism>
<evidence type="ECO:0000256" key="1">
    <source>
        <dbReference type="ARBA" id="ARBA00023157"/>
    </source>
</evidence>
<evidence type="ECO:0000256" key="2">
    <source>
        <dbReference type="ARBA" id="ARBA00023319"/>
    </source>
</evidence>
<reference evidence="5" key="3">
    <citation type="submission" date="2025-08" db="UniProtKB">
        <authorList>
            <consortium name="Ensembl"/>
        </authorList>
    </citation>
    <scope>IDENTIFICATION</scope>
</reference>
<dbReference type="Ensembl" id="ENSACLT00000007044.2">
    <property type="protein sequence ID" value="ENSACLP00000006891.2"/>
    <property type="gene ID" value="ENSACLG00000004486.2"/>
</dbReference>
<dbReference type="FunFam" id="2.60.40.10:FF:000283">
    <property type="entry name" value="Immunoglobulin kappa constant"/>
    <property type="match status" value="1"/>
</dbReference>
<dbReference type="CDD" id="cd00099">
    <property type="entry name" value="IgV"/>
    <property type="match status" value="1"/>
</dbReference>
<dbReference type="SMART" id="SM00406">
    <property type="entry name" value="IGv"/>
    <property type="match status" value="1"/>
</dbReference>
<evidence type="ECO:0000259" key="4">
    <source>
        <dbReference type="PROSITE" id="PS50835"/>
    </source>
</evidence>
<dbReference type="InterPro" id="IPR003597">
    <property type="entry name" value="Ig_C1-set"/>
</dbReference>
<evidence type="ECO:0000313" key="6">
    <source>
        <dbReference type="Proteomes" id="UP000265100"/>
    </source>
</evidence>
<dbReference type="Gene3D" id="2.60.40.10">
    <property type="entry name" value="Immunoglobulins"/>
    <property type="match status" value="6"/>
</dbReference>
<dbReference type="SMART" id="SM00407">
    <property type="entry name" value="IGc1"/>
    <property type="match status" value="3"/>
</dbReference>
<feature type="chain" id="PRO_5044320243" description="Ig-like domain-containing protein" evidence="3">
    <location>
        <begin position="21"/>
        <end position="644"/>
    </location>
</feature>
<dbReference type="AlphaFoldDB" id="A0A3P8NQ01"/>
<accession>A0A3P8NQ01</accession>
<dbReference type="PROSITE" id="PS50835">
    <property type="entry name" value="IG_LIKE"/>
    <property type="match status" value="5"/>
</dbReference>
<dbReference type="PANTHER" id="PTHR23411">
    <property type="entry name" value="TAPASIN"/>
    <property type="match status" value="1"/>
</dbReference>
<dbReference type="FunFam" id="2.60.40.10:FF:002350">
    <property type="entry name" value="Immunoglobulin heavy variable 1-4"/>
    <property type="match status" value="1"/>
</dbReference>
<dbReference type="SUPFAM" id="SSF48726">
    <property type="entry name" value="Immunoglobulin"/>
    <property type="match status" value="6"/>
</dbReference>
<sequence>MTMAILQSLLLLTFISAARCQSLTSSEPVVSRPEQSVTLSCRVQGLSLAYLHWIRQKPGKGLEWIGRIDGGTGTIFAQSLQGVYSIDLLQPDSSIVQPGQTLTITCQVSGYSLTDNSYATGWVRQRERKPMDWIFHQWGGGDFYKNDALKNKFSYSRDTSARTVTITGQNLQMEDTAVYYCVHCDYAFDYWGKGTMVTVTTATSTAPTVFPLVPCGTESGDMITLGCLATGFNPPAVTFSWNKGSTALTDFIQYPAVQKGDVYTGVSQVRVRKQDWNPQQNFQCVVNHAAGNAQADIRPTPVFKQNPTLKVFSSSSDEDGTYTASCFAKEFAPKKHGIKWLKNGADVTSKIDLTETVCDSKNAAGKILYSATSFLTVNSSDLNDKTTFTCQFTGGEDGSLNKTVPYKVIPTCPDCVTSNVKVEITGPATEDMLLHKKGTLTCRVTVQKDKPQIMWEDENKEEIASKPMIEENGIYMSKLDITYDEWTRGVKRYCVVHHSDLLTPSREPYEREFGGSPERPSVFMLPPLEQTNKEEVTLTCFVKDFLPKEVFVSWLVDDEEADSSSYAFNTTEPIENNGFYSAYGQLFVSLHEWKNNAVYSCVVYHESVVNTTRAIVRSIGYRTFDKNRIDLNMNINQDSKCSAQ</sequence>
<proteinExistence type="predicted"/>
<evidence type="ECO:0000256" key="3">
    <source>
        <dbReference type="SAM" id="SignalP"/>
    </source>
</evidence>
<reference evidence="5" key="4">
    <citation type="submission" date="2025-09" db="UniProtKB">
        <authorList>
            <consortium name="Ensembl"/>
        </authorList>
    </citation>
    <scope>IDENTIFICATION</scope>
</reference>
<dbReference type="Pfam" id="PF07654">
    <property type="entry name" value="C1-set"/>
    <property type="match status" value="3"/>
</dbReference>
<dbReference type="SMART" id="SM00409">
    <property type="entry name" value="IG"/>
    <property type="match status" value="3"/>
</dbReference>
<dbReference type="InterPro" id="IPR007110">
    <property type="entry name" value="Ig-like_dom"/>
</dbReference>
<keyword evidence="2" id="KW-0393">Immunoglobulin domain</keyword>
<feature type="domain" description="Ig-like" evidence="4">
    <location>
        <begin position="84"/>
        <end position="181"/>
    </location>
</feature>
<keyword evidence="3" id="KW-0732">Signal</keyword>
<dbReference type="InterPro" id="IPR013106">
    <property type="entry name" value="Ig_V-set"/>
</dbReference>
<dbReference type="Pfam" id="PF07686">
    <property type="entry name" value="V-set"/>
    <property type="match status" value="1"/>
</dbReference>
<dbReference type="InterPro" id="IPR036179">
    <property type="entry name" value="Ig-like_dom_sf"/>
</dbReference>
<feature type="domain" description="Ig-like" evidence="4">
    <location>
        <begin position="520"/>
        <end position="616"/>
    </location>
</feature>
<feature type="domain" description="Ig-like" evidence="4">
    <location>
        <begin position="413"/>
        <end position="510"/>
    </location>
</feature>
<dbReference type="InterPro" id="IPR003599">
    <property type="entry name" value="Ig_sub"/>
</dbReference>
<reference evidence="6" key="2">
    <citation type="submission" date="2023-03" db="EMBL/GenBank/DDBJ databases">
        <authorList>
            <consortium name="Wellcome Sanger Institute Data Sharing"/>
        </authorList>
    </citation>
    <scope>NUCLEOTIDE SEQUENCE [LARGE SCALE GENOMIC DNA]</scope>
</reference>